<evidence type="ECO:0000313" key="2">
    <source>
        <dbReference type="Proteomes" id="UP000523362"/>
    </source>
</evidence>
<dbReference type="GO" id="GO:0006355">
    <property type="term" value="P:regulation of DNA-templated transcription"/>
    <property type="evidence" value="ECO:0007669"/>
    <property type="project" value="InterPro"/>
</dbReference>
<dbReference type="RefSeq" id="WP_003746456.1">
    <property type="nucleotide sequence ID" value="NZ_CBCPLZ010000002.1"/>
</dbReference>
<dbReference type="Proteomes" id="UP000523362">
    <property type="component" value="Unassembled WGS sequence"/>
</dbReference>
<gene>
    <name evidence="1" type="ORF">HB897_04035</name>
</gene>
<accession>A0A7X0X0M3</accession>
<dbReference type="OMA" id="GYREMAQ"/>
<organism evidence="1 2">
    <name type="scientific">Listeria seeligeri</name>
    <dbReference type="NCBI Taxonomy" id="1640"/>
    <lineage>
        <taxon>Bacteria</taxon>
        <taxon>Bacillati</taxon>
        <taxon>Bacillota</taxon>
        <taxon>Bacilli</taxon>
        <taxon>Bacillales</taxon>
        <taxon>Listeriaceae</taxon>
        <taxon>Listeria</taxon>
    </lineage>
</organism>
<comment type="caution">
    <text evidence="1">The sequence shown here is derived from an EMBL/GenBank/DDBJ whole genome shotgun (WGS) entry which is preliminary data.</text>
</comment>
<reference evidence="1 2" key="1">
    <citation type="submission" date="2020-03" db="EMBL/GenBank/DDBJ databases">
        <title>Soil Listeria distribution.</title>
        <authorList>
            <person name="Liao J."/>
            <person name="Wiedmann M."/>
        </authorList>
    </citation>
    <scope>NUCLEOTIDE SEQUENCE [LARGE SCALE GENOMIC DNA]</scope>
    <source>
        <strain evidence="1 2">FSL L7-1560</strain>
    </source>
</reference>
<evidence type="ECO:0000313" key="1">
    <source>
        <dbReference type="EMBL" id="MBC1485400.1"/>
    </source>
</evidence>
<sequence>MLEKEKRMVISVELTQEMVQELDVVVEKEKMGRSEVIMEATQQFLQEKRARELRDEMERGYAEMATINFAIACECTHVEAEAEDRNISILGG</sequence>
<protein>
    <submittedName>
        <fullName evidence="1">CopG family ribbon-helix-helix protein</fullName>
    </submittedName>
</protein>
<name>A0A7X0X0M3_LISSE</name>
<proteinExistence type="predicted"/>
<dbReference type="AlphaFoldDB" id="A0A7X0X0M3"/>
<dbReference type="Gene3D" id="1.10.1220.10">
    <property type="entry name" value="Met repressor-like"/>
    <property type="match status" value="1"/>
</dbReference>
<dbReference type="GeneID" id="32490230"/>
<dbReference type="InterPro" id="IPR013321">
    <property type="entry name" value="Arc_rbn_hlx_hlx"/>
</dbReference>
<dbReference type="EMBL" id="JAARRG010000001">
    <property type="protein sequence ID" value="MBC1485400.1"/>
    <property type="molecule type" value="Genomic_DNA"/>
</dbReference>